<keyword evidence="4 5" id="KW-0472">Membrane</keyword>
<dbReference type="Proteomes" id="UP000325690">
    <property type="component" value="Unassembled WGS sequence"/>
</dbReference>
<evidence type="ECO:0000313" key="7">
    <source>
        <dbReference type="Proteomes" id="UP000325690"/>
    </source>
</evidence>
<keyword evidence="3 5" id="KW-1133">Transmembrane helix</keyword>
<dbReference type="Pfam" id="PF11023">
    <property type="entry name" value="DUF2614"/>
    <property type="match status" value="1"/>
</dbReference>
<organism evidence="6 7">
    <name type="scientific">Mycolicibacterium phlei DSM 43239 = CCUG 21000</name>
    <dbReference type="NCBI Taxonomy" id="1226750"/>
    <lineage>
        <taxon>Bacteria</taxon>
        <taxon>Bacillati</taxon>
        <taxon>Actinomycetota</taxon>
        <taxon>Actinomycetes</taxon>
        <taxon>Mycobacteriales</taxon>
        <taxon>Mycobacteriaceae</taxon>
        <taxon>Mycolicibacterium</taxon>
    </lineage>
</organism>
<dbReference type="InterPro" id="IPR020912">
    <property type="entry name" value="UPF0295"/>
</dbReference>
<evidence type="ECO:0000256" key="4">
    <source>
        <dbReference type="ARBA" id="ARBA00023136"/>
    </source>
</evidence>
<proteinExistence type="predicted"/>
<dbReference type="EMBL" id="ANBP01000053">
    <property type="protein sequence ID" value="KAB7752017.1"/>
    <property type="molecule type" value="Genomic_DNA"/>
</dbReference>
<evidence type="ECO:0000256" key="2">
    <source>
        <dbReference type="ARBA" id="ARBA00022692"/>
    </source>
</evidence>
<protein>
    <submittedName>
        <fullName evidence="6">Uncharacterized protein</fullName>
    </submittedName>
</protein>
<reference evidence="6 7" key="1">
    <citation type="submission" date="2012-10" db="EMBL/GenBank/DDBJ databases">
        <title>The draft sequence of the Mycobacterium pheli genome.</title>
        <authorList>
            <person name="Pettersson B.M.F."/>
            <person name="Das S."/>
            <person name="Dasgupta S."/>
            <person name="Bhattacharya A."/>
            <person name="Kirsebom L.A."/>
        </authorList>
    </citation>
    <scope>NUCLEOTIDE SEQUENCE [LARGE SCALE GENOMIC DNA]</scope>
    <source>
        <strain evidence="6 7">CCUG 21000</strain>
    </source>
</reference>
<evidence type="ECO:0000256" key="3">
    <source>
        <dbReference type="ARBA" id="ARBA00022989"/>
    </source>
</evidence>
<dbReference type="AlphaFoldDB" id="A0A5N5USD0"/>
<gene>
    <name evidence="6" type="ORF">MPHL21000_22815</name>
</gene>
<dbReference type="RefSeq" id="WP_003888939.1">
    <property type="nucleotide sequence ID" value="NZ_ANBO01000044.1"/>
</dbReference>
<sequence>MALYEISTVILIGLLATATVAAIYIGLFGLMGAAYMVRCANCHHLTLTSSRQSPQACVHCRHPALLHPVYTLHHHTVPVHRDGLRY</sequence>
<evidence type="ECO:0000256" key="5">
    <source>
        <dbReference type="SAM" id="Phobius"/>
    </source>
</evidence>
<evidence type="ECO:0000256" key="1">
    <source>
        <dbReference type="ARBA" id="ARBA00022475"/>
    </source>
</evidence>
<evidence type="ECO:0000313" key="6">
    <source>
        <dbReference type="EMBL" id="KAB7752017.1"/>
    </source>
</evidence>
<keyword evidence="2 5" id="KW-0812">Transmembrane</keyword>
<comment type="caution">
    <text evidence="6">The sequence shown here is derived from an EMBL/GenBank/DDBJ whole genome shotgun (WGS) entry which is preliminary data.</text>
</comment>
<feature type="transmembrane region" description="Helical" evidence="5">
    <location>
        <begin position="6"/>
        <end position="28"/>
    </location>
</feature>
<dbReference type="GeneID" id="74304329"/>
<keyword evidence="7" id="KW-1185">Reference proteome</keyword>
<name>A0A5N5USD0_MYCPH</name>
<accession>A0A5N5USD0</accession>
<keyword evidence="1" id="KW-1003">Cell membrane</keyword>